<evidence type="ECO:0000256" key="4">
    <source>
        <dbReference type="SAM" id="MobiDB-lite"/>
    </source>
</evidence>
<evidence type="ECO:0000313" key="6">
    <source>
        <dbReference type="EMBL" id="MCV7229017.1"/>
    </source>
</evidence>
<keyword evidence="2 5" id="KW-0472">Membrane</keyword>
<organism evidence="6 7">
    <name type="scientific">Mycolicibacterium komossense</name>
    <dbReference type="NCBI Taxonomy" id="1779"/>
    <lineage>
        <taxon>Bacteria</taxon>
        <taxon>Bacillati</taxon>
        <taxon>Actinomycetota</taxon>
        <taxon>Actinomycetes</taxon>
        <taxon>Mycobacteriales</taxon>
        <taxon>Mycobacteriaceae</taxon>
        <taxon>Mycolicibacterium</taxon>
    </lineage>
</organism>
<sequence>MLAAAEEAEAEAAAAEAESRAAAARARAIKLRREAAVAPPAEQRVEEPPTDPPVDPLLDTQPVEPPRRHGGGAAKVLAASVAVLLTCAGAGASGYLLWHHHTVVQREARTAEFSAAARQGVVNLMTVDSAHAKEDVQRLLDSSTGKFKDDLQSSADDLTDTLEQSKVAIKVTVQSSAVESMNADSGVVLVAARSEAAGDAKEARPPADWRLAVTLNRDGGQLKMSAVDFVSN</sequence>
<dbReference type="PANTHER" id="PTHR37042">
    <property type="entry name" value="OUTER MEMBRANE PROTEIN RV1973"/>
    <property type="match status" value="1"/>
</dbReference>
<gene>
    <name evidence="6" type="ORF">H7J73_23660</name>
</gene>
<proteinExistence type="predicted"/>
<keyword evidence="5" id="KW-1133">Transmembrane helix</keyword>
<name>A0ABT3CI37_9MYCO</name>
<protein>
    <recommendedName>
        <fullName evidence="8">Mce protein</fullName>
    </recommendedName>
</protein>
<dbReference type="EMBL" id="JACKTY010000038">
    <property type="protein sequence ID" value="MCV7229017.1"/>
    <property type="molecule type" value="Genomic_DNA"/>
</dbReference>
<evidence type="ECO:0000256" key="2">
    <source>
        <dbReference type="ARBA" id="ARBA00023136"/>
    </source>
</evidence>
<accession>A0ABT3CI37</accession>
<dbReference type="PANTHER" id="PTHR37042:SF4">
    <property type="entry name" value="OUTER MEMBRANE PROTEIN RV1973"/>
    <property type="match status" value="1"/>
</dbReference>
<reference evidence="6 7" key="1">
    <citation type="journal article" date="2022" name="BMC Genomics">
        <title>Comparative genome analysis of mycobacteria focusing on tRNA and non-coding RNA.</title>
        <authorList>
            <person name="Behra P.R.K."/>
            <person name="Pettersson B.M.F."/>
            <person name="Ramesh M."/>
            <person name="Das S."/>
            <person name="Dasgupta S."/>
            <person name="Kirsebom L.A."/>
        </authorList>
    </citation>
    <scope>NUCLEOTIDE SEQUENCE [LARGE SCALE GENOMIC DNA]</scope>
    <source>
        <strain evidence="6 7">DSM 44078</strain>
    </source>
</reference>
<evidence type="ECO:0000313" key="7">
    <source>
        <dbReference type="Proteomes" id="UP001526201"/>
    </source>
</evidence>
<evidence type="ECO:0000256" key="1">
    <source>
        <dbReference type="ARBA" id="ARBA00004370"/>
    </source>
</evidence>
<comment type="subcellular location">
    <subcellularLocation>
        <location evidence="1">Membrane</location>
    </subcellularLocation>
</comment>
<keyword evidence="5" id="KW-0812">Transmembrane</keyword>
<feature type="region of interest" description="Disordered" evidence="4">
    <location>
        <begin position="35"/>
        <end position="71"/>
    </location>
</feature>
<evidence type="ECO:0008006" key="8">
    <source>
        <dbReference type="Google" id="ProtNLM"/>
    </source>
</evidence>
<keyword evidence="7" id="KW-1185">Reference proteome</keyword>
<feature type="transmembrane region" description="Helical" evidence="5">
    <location>
        <begin position="76"/>
        <end position="98"/>
    </location>
</feature>
<evidence type="ECO:0000256" key="5">
    <source>
        <dbReference type="SAM" id="Phobius"/>
    </source>
</evidence>
<dbReference type="Proteomes" id="UP001526201">
    <property type="component" value="Unassembled WGS sequence"/>
</dbReference>
<keyword evidence="3" id="KW-0175">Coiled coil</keyword>
<evidence type="ECO:0000256" key="3">
    <source>
        <dbReference type="SAM" id="Coils"/>
    </source>
</evidence>
<feature type="coiled-coil region" evidence="3">
    <location>
        <begin position="5"/>
        <end position="34"/>
    </location>
</feature>
<comment type="caution">
    <text evidence="6">The sequence shown here is derived from an EMBL/GenBank/DDBJ whole genome shotgun (WGS) entry which is preliminary data.</text>
</comment>